<dbReference type="EMBL" id="OIVN01001313">
    <property type="protein sequence ID" value="SPC92502.1"/>
    <property type="molecule type" value="Genomic_DNA"/>
</dbReference>
<dbReference type="PANTHER" id="PTHR33116:SF78">
    <property type="entry name" value="OS12G0587133 PROTEIN"/>
    <property type="match status" value="1"/>
</dbReference>
<dbReference type="InterPro" id="IPR036691">
    <property type="entry name" value="Endo/exonu/phosph_ase_sf"/>
</dbReference>
<organism evidence="1">
    <name type="scientific">Fagus sylvatica</name>
    <name type="common">Beechnut</name>
    <dbReference type="NCBI Taxonomy" id="28930"/>
    <lineage>
        <taxon>Eukaryota</taxon>
        <taxon>Viridiplantae</taxon>
        <taxon>Streptophyta</taxon>
        <taxon>Embryophyta</taxon>
        <taxon>Tracheophyta</taxon>
        <taxon>Spermatophyta</taxon>
        <taxon>Magnoliopsida</taxon>
        <taxon>eudicotyledons</taxon>
        <taxon>Gunneridae</taxon>
        <taxon>Pentapetalae</taxon>
        <taxon>rosids</taxon>
        <taxon>fabids</taxon>
        <taxon>Fagales</taxon>
        <taxon>Fagaceae</taxon>
        <taxon>Fagus</taxon>
    </lineage>
</organism>
<sequence length="623" mass="71608">MSRIDRFLVSPEWDGFFASSVQSILPHTVSDHFPILLDCSRIQGGKSHFKFENMWLKSEGFVDRISNWWESYLFEGNPSFVFSNKLRALKHNLKVWNKEIFRDVGGRKTDLMKEISRLDALEEVSVLSREDQSKREGCREELNKSLYSESAHWRPKLDGLSFNRLNSEDAAVVIRPFEEEVQAAVNAMPGDKAPAGPDGFTLAFYQKCWRVLKADVMRVLHHFHAQVLIASECVDSRLKDGIPGVLCKLDLEKAYDYVNWNFLVHMLGRLGFPKKWQTWMLYCISTVRFSILVNGTPSGFFDTSGAVSGQKVNLAKSEMVQIGQVSNLTNLAALLECKISTVPMRYLGMPLGANFKSKLIWDPILEKLGRKLAGWKHLYLSKGGRLTLLKSTLSGLPLFYLSLYPIPVSVAHRIEKLQRDFLWGGTDNVSKFPLVKWKQVCLPVAARGLGIRNLILTNQALLGIGRGPYGVSLWKNIRKGWGKFWVHTKLEVGNGNCIRFWEDHWCGDRPLCEMFPLVYRIAHHKGALISEYVSWHLDVPQWDVRLVRYLQNWEVTSFQAFMGFVYSQKVHRDKEDQIRWSPDRNGKFAVKSYYKVLSDRSSQSFPWKSIWKAKTPPRVAFFV</sequence>
<evidence type="ECO:0008006" key="2">
    <source>
        <dbReference type="Google" id="ProtNLM"/>
    </source>
</evidence>
<name>A0A2N9FYW3_FAGSY</name>
<dbReference type="PANTHER" id="PTHR33116">
    <property type="entry name" value="REVERSE TRANSCRIPTASE ZINC-BINDING DOMAIN-CONTAINING PROTEIN-RELATED-RELATED"/>
    <property type="match status" value="1"/>
</dbReference>
<protein>
    <recommendedName>
        <fullName evidence="2">Reverse transcriptase domain-containing protein</fullName>
    </recommendedName>
</protein>
<gene>
    <name evidence="1" type="ORF">FSB_LOCUS20384</name>
</gene>
<reference evidence="1" key="1">
    <citation type="submission" date="2018-02" db="EMBL/GenBank/DDBJ databases">
        <authorList>
            <person name="Cohen D.B."/>
            <person name="Kent A.D."/>
        </authorList>
    </citation>
    <scope>NUCLEOTIDE SEQUENCE</scope>
</reference>
<accession>A0A2N9FYW3</accession>
<evidence type="ECO:0000313" key="1">
    <source>
        <dbReference type="EMBL" id="SPC92502.1"/>
    </source>
</evidence>
<proteinExistence type="predicted"/>
<dbReference type="SUPFAM" id="SSF56219">
    <property type="entry name" value="DNase I-like"/>
    <property type="match status" value="1"/>
</dbReference>
<dbReference type="AlphaFoldDB" id="A0A2N9FYW3"/>